<dbReference type="GO" id="GO:0000145">
    <property type="term" value="C:exocyst"/>
    <property type="evidence" value="ECO:0007669"/>
    <property type="project" value="InterPro"/>
</dbReference>
<name>A0A1X0QHR4_9MICR</name>
<dbReference type="Proteomes" id="UP000192501">
    <property type="component" value="Unassembled WGS sequence"/>
</dbReference>
<dbReference type="GO" id="GO:0006893">
    <property type="term" value="P:Golgi to plasma membrane transport"/>
    <property type="evidence" value="ECO:0007669"/>
    <property type="project" value="TreeGrafter"/>
</dbReference>
<organism evidence="3 4">
    <name type="scientific">Hepatospora eriocheir</name>
    <dbReference type="NCBI Taxonomy" id="1081669"/>
    <lineage>
        <taxon>Eukaryota</taxon>
        <taxon>Fungi</taxon>
        <taxon>Fungi incertae sedis</taxon>
        <taxon>Microsporidia</taxon>
        <taxon>Hepatosporidae</taxon>
        <taxon>Hepatospora</taxon>
    </lineage>
</organism>
<reference evidence="3 4" key="1">
    <citation type="journal article" date="2017" name="Environ. Microbiol.">
        <title>Decay of the glycolytic pathway and adaptation to intranuclear parasitism within Enterocytozoonidae microsporidia.</title>
        <authorList>
            <person name="Wiredu Boakye D."/>
            <person name="Jaroenlak P."/>
            <person name="Prachumwat A."/>
            <person name="Williams T.A."/>
            <person name="Bateman K.S."/>
            <person name="Itsathitphaisarn O."/>
            <person name="Sritunyalucksana K."/>
            <person name="Paszkiewicz K.H."/>
            <person name="Moore K.A."/>
            <person name="Stentiford G.D."/>
            <person name="Williams B.A."/>
        </authorList>
    </citation>
    <scope>NUCLEOTIDE SEQUENCE [LARGE SCALE GENOMIC DNA]</scope>
    <source>
        <strain evidence="4">canceri</strain>
    </source>
</reference>
<gene>
    <name evidence="3" type="ORF">A0H76_1044</name>
</gene>
<dbReference type="InterPro" id="IPR019160">
    <property type="entry name" value="Sec3_CC"/>
</dbReference>
<dbReference type="AlphaFoldDB" id="A0A1X0QHR4"/>
<dbReference type="PANTHER" id="PTHR16092:SF14">
    <property type="entry name" value="EXOCYST COMPLEX COMPONENT 1 ISOFORM X1"/>
    <property type="match status" value="1"/>
</dbReference>
<dbReference type="VEuPathDB" id="MicrosporidiaDB:A0H76_1044"/>
<feature type="coiled-coil region" evidence="1">
    <location>
        <begin position="60"/>
        <end position="94"/>
    </location>
</feature>
<dbReference type="GO" id="GO:0005886">
    <property type="term" value="C:plasma membrane"/>
    <property type="evidence" value="ECO:0007669"/>
    <property type="project" value="TreeGrafter"/>
</dbReference>
<evidence type="ECO:0000313" key="4">
    <source>
        <dbReference type="Proteomes" id="UP000192501"/>
    </source>
</evidence>
<evidence type="ECO:0000313" key="3">
    <source>
        <dbReference type="EMBL" id="ORD99322.1"/>
    </source>
</evidence>
<proteinExistence type="predicted"/>
<comment type="caution">
    <text evidence="3">The sequence shown here is derived from an EMBL/GenBank/DDBJ whole genome shotgun (WGS) entry which is preliminary data.</text>
</comment>
<keyword evidence="1" id="KW-0175">Coiled coil</keyword>
<evidence type="ECO:0000256" key="1">
    <source>
        <dbReference type="SAM" id="Coils"/>
    </source>
</evidence>
<sequence length="498" mass="58462">MEKEIDNLFLNETILTPEEEKIENLANCITRMKEITPVLKLIQEDLKLVESKYKVYDIQLESLATDLDTIQKQNDELEEKMERDQDIYDKLSNLVAALNIDDSHIQVLENGKFERTQDLIEMESALNILSGFKIDKFFIRLVKNMKDKIYNVQKDFYKRFVVFLNKVLVKSESQGQLRVHKELYASMRQYRFIFRYSKNTDKYFDSIYTAYTAHSREVYEKEFKNHLNSILNLIDDTGKLSSAIEIVIKSYESLILVETNFLKNFTLVGREIKIGSKQIFSGINEILLDFIDKMFKKSKLITILAISYYVTESVVDKPLLYQTFINELRQKHDVLQELYIKQEGDKITDIFNSDNKAKLSALNHLFIQKDVFALQKKILSILIKKIEDNLSKMELKILIRVNQTIKSLKLNIDLKEYISETISDIDNELKNSATQFILQEENTEEQIKKVVKFIDFSEMESGIEIMKIIRGSILETVDTKEKEEIIKLFSQLNLKENK</sequence>
<feature type="domain" description="Exocyst complex component Sec3 coiled-coil" evidence="2">
    <location>
        <begin position="13"/>
        <end position="129"/>
    </location>
</feature>
<dbReference type="Pfam" id="PF09763">
    <property type="entry name" value="Sec3_CC"/>
    <property type="match status" value="1"/>
</dbReference>
<dbReference type="EMBL" id="LTAI01000230">
    <property type="protein sequence ID" value="ORD99322.1"/>
    <property type="molecule type" value="Genomic_DNA"/>
</dbReference>
<dbReference type="GO" id="GO:0005546">
    <property type="term" value="F:phosphatidylinositol-4,5-bisphosphate binding"/>
    <property type="evidence" value="ECO:0007669"/>
    <property type="project" value="TreeGrafter"/>
</dbReference>
<dbReference type="VEuPathDB" id="MicrosporidiaDB:HERIO_2394"/>
<protein>
    <recommendedName>
        <fullName evidence="2">Exocyst complex component Sec3 coiled-coil domain-containing protein</fullName>
    </recommendedName>
</protein>
<dbReference type="GO" id="GO:0006887">
    <property type="term" value="P:exocytosis"/>
    <property type="evidence" value="ECO:0007669"/>
    <property type="project" value="InterPro"/>
</dbReference>
<evidence type="ECO:0000259" key="2">
    <source>
        <dbReference type="Pfam" id="PF09763"/>
    </source>
</evidence>
<accession>A0A1X0QHR4</accession>
<dbReference type="PANTHER" id="PTHR16092">
    <property type="entry name" value="SEC3/SYNTAXIN-RELATED"/>
    <property type="match status" value="1"/>
</dbReference>